<dbReference type="SUPFAM" id="SSF48403">
    <property type="entry name" value="Ankyrin repeat"/>
    <property type="match status" value="1"/>
</dbReference>
<dbReference type="AlphaFoldDB" id="A0A5E8CJF7"/>
<dbReference type="Gene3D" id="1.25.40.20">
    <property type="entry name" value="Ankyrin repeat-containing domain"/>
    <property type="match status" value="2"/>
</dbReference>
<evidence type="ECO:0008006" key="2">
    <source>
        <dbReference type="Google" id="ProtNLM"/>
    </source>
</evidence>
<evidence type="ECO:0000313" key="1">
    <source>
        <dbReference type="EMBL" id="VVU95478.1"/>
    </source>
</evidence>
<reference evidence="1" key="1">
    <citation type="submission" date="2019-09" db="EMBL/GenBank/DDBJ databases">
        <authorList>
            <person name="Needham M D."/>
        </authorList>
    </citation>
    <scope>NUCLEOTIDE SEQUENCE</scope>
</reference>
<protein>
    <recommendedName>
        <fullName evidence="2">Ankyrin repeats (3 copies)</fullName>
    </recommendedName>
</protein>
<gene>
    <name evidence="1" type="ORF">CPAV1605_1229</name>
</gene>
<proteinExistence type="predicted"/>
<sequence length="334" mass="39324">MTSYLDDEYVSSDNSDSIYDTPLIDAMIDNNYETFLELLKDREKNNINEITELGETCLQVAILQTCDMKYIKKLIEYEVDAEEGYLLSTSNIIYLKYFTELSDDIYNYICPTTQQSLLIAACMNGSLNTVLYVFDKTHLYEEVDYNNMNCFLATAMNKNSNNIFEIMGFLINKLNHLINTTDKNGNNFLQILENNINIEKNDKIKTIIFKFLIDKGLRLNHQNKQGKNILMTILENTMKKDWKYCYDYFLFFIKQGIDLSTKDENNMNILELCLEIVNTQIDLTSKSQFSIFKNNEFQYFRKIINLIIEYKNLENQEKKLLKNFKQKVTLNNLI</sequence>
<name>A0A5E8CJF7_9ZZZZ</name>
<organism evidence="1">
    <name type="scientific">seawater metagenome</name>
    <dbReference type="NCBI Taxonomy" id="1561972"/>
    <lineage>
        <taxon>unclassified sequences</taxon>
        <taxon>metagenomes</taxon>
        <taxon>ecological metagenomes</taxon>
    </lineage>
</organism>
<dbReference type="InterPro" id="IPR036770">
    <property type="entry name" value="Ankyrin_rpt-contain_sf"/>
</dbReference>
<accession>A0A5E8CJF7</accession>
<dbReference type="EMBL" id="CABVLZ010000004">
    <property type="protein sequence ID" value="VVU95478.1"/>
    <property type="molecule type" value="Genomic_DNA"/>
</dbReference>